<evidence type="ECO:0000256" key="1">
    <source>
        <dbReference type="SAM" id="Phobius"/>
    </source>
</evidence>
<feature type="transmembrane region" description="Helical" evidence="1">
    <location>
        <begin position="330"/>
        <end position="355"/>
    </location>
</feature>
<organism evidence="2 3">
    <name type="scientific">Rothia nasimurium</name>
    <dbReference type="NCBI Taxonomy" id="85336"/>
    <lineage>
        <taxon>Bacteria</taxon>
        <taxon>Bacillati</taxon>
        <taxon>Actinomycetota</taxon>
        <taxon>Actinomycetes</taxon>
        <taxon>Micrococcales</taxon>
        <taxon>Micrococcaceae</taxon>
        <taxon>Rothia</taxon>
    </lineage>
</organism>
<feature type="transmembrane region" description="Helical" evidence="1">
    <location>
        <begin position="376"/>
        <end position="395"/>
    </location>
</feature>
<feature type="transmembrane region" description="Helical" evidence="1">
    <location>
        <begin position="441"/>
        <end position="464"/>
    </location>
</feature>
<dbReference type="PANTHER" id="PTHR47704">
    <property type="entry name" value="POTASSIUM TRANSPORTER KIMA"/>
    <property type="match status" value="1"/>
</dbReference>
<feature type="transmembrane region" description="Helical" evidence="1">
    <location>
        <begin position="62"/>
        <end position="84"/>
    </location>
</feature>
<comment type="caution">
    <text evidence="2">The sequence shown here is derived from an EMBL/GenBank/DDBJ whole genome shotgun (WGS) entry which is preliminary data.</text>
</comment>
<dbReference type="Gene3D" id="1.20.1740.10">
    <property type="entry name" value="Amino acid/polyamine transporter I"/>
    <property type="match status" value="1"/>
</dbReference>
<evidence type="ECO:0008006" key="4">
    <source>
        <dbReference type="Google" id="ProtNLM"/>
    </source>
</evidence>
<feature type="transmembrane region" description="Helical" evidence="1">
    <location>
        <begin position="104"/>
        <end position="126"/>
    </location>
</feature>
<keyword evidence="1" id="KW-1133">Transmembrane helix</keyword>
<accession>A0A1Y1RPP7</accession>
<proteinExistence type="predicted"/>
<feature type="transmembrane region" description="Helical" evidence="1">
    <location>
        <begin position="470"/>
        <end position="486"/>
    </location>
</feature>
<feature type="transmembrane region" description="Helical" evidence="1">
    <location>
        <begin position="219"/>
        <end position="240"/>
    </location>
</feature>
<gene>
    <name evidence="2" type="ORF">A7979_02125</name>
</gene>
<sequence length="650" mass="70033">MRSIRSAATRLIFGAPVTSRHAKKGNLPKRRALPLFGADGFSSVAYAPDEILLTLLLAGHGALAYSPLVGLGIALILLIVVGAYRYNIHHVGERGDFALVHQNLGITAAIVLGAALMVDFMLTVSVSLSSAAQYLESITPVLLGHQRLIACSLIGLVTFICLRGLKVMLRVSHLPSYVFLVLLAATVVCGLIADATGQLGRAVSADYTVLVPDGATEVLTTQLGVGLLLVRAFASGSVALTGVNTVSNAVKAFAPPRQRNAATSLMVIGGLSALSLLGVLYLARQTGVVSVLDPAQGLLVKGQPVGEDFHQVPVLLQITDAIFGLPLASVLLGAATIGVLIVAAMTAFTGFPMLATTIAAKQYLPVHLSARSSASLYANGVLALGVSSMLLVAIVGPNVHALVQMYIVGVFTAMTLTQYAVLRNRWRAQRITLDTKKRRTLWRDIGISAIGTGASVTVLVVVILTKFTHGAWFTVLLIFLLTWLMIKTNKHYSAIDRQLALSAEPDQLAADRALPSRVHALIYVERVRKPVLRALAYARASRPSSIEALVVNVDEARTRENIDTWEALELPVDLTVLDSPYRNPSASVLDYVQHMRQKSPRDVLVVYLPEYVVPHWWQGIFHRRTVHKLKARLRHEPGVVVASVPWQIDR</sequence>
<evidence type="ECO:0000313" key="3">
    <source>
        <dbReference type="Proteomes" id="UP000192359"/>
    </source>
</evidence>
<keyword evidence="1" id="KW-0472">Membrane</keyword>
<name>A0A1Y1RPP7_9MICC</name>
<dbReference type="EMBL" id="LXWF01000022">
    <property type="protein sequence ID" value="ORC18819.1"/>
    <property type="molecule type" value="Genomic_DNA"/>
</dbReference>
<dbReference type="RefSeq" id="WP_083091680.1">
    <property type="nucleotide sequence ID" value="NZ_LXWF01000022.1"/>
</dbReference>
<dbReference type="OrthoDB" id="9759676at2"/>
<feature type="transmembrane region" description="Helical" evidence="1">
    <location>
        <begin position="177"/>
        <end position="199"/>
    </location>
</feature>
<reference evidence="2 3" key="1">
    <citation type="submission" date="2016-05" db="EMBL/GenBank/DDBJ databases">
        <title>Draft genome sequence of a porcine commensal Rothia nasimurium.</title>
        <authorList>
            <person name="Gaiser R.A."/>
            <person name="Van Baarlen P."/>
            <person name="Wells J.M."/>
        </authorList>
    </citation>
    <scope>NUCLEOTIDE SEQUENCE [LARGE SCALE GENOMIC DNA]</scope>
    <source>
        <strain evidence="2 3">PT-32</strain>
    </source>
</reference>
<feature type="transmembrane region" description="Helical" evidence="1">
    <location>
        <begin position="401"/>
        <end position="421"/>
    </location>
</feature>
<dbReference type="PANTHER" id="PTHR47704:SF1">
    <property type="entry name" value="POTASSIUM TRANSPORTER KIMA"/>
    <property type="match status" value="1"/>
</dbReference>
<keyword evidence="3" id="KW-1185">Reference proteome</keyword>
<dbReference type="Proteomes" id="UP000192359">
    <property type="component" value="Unassembled WGS sequence"/>
</dbReference>
<feature type="transmembrane region" description="Helical" evidence="1">
    <location>
        <begin position="261"/>
        <end position="283"/>
    </location>
</feature>
<feature type="transmembrane region" description="Helical" evidence="1">
    <location>
        <begin position="146"/>
        <end position="165"/>
    </location>
</feature>
<protein>
    <recommendedName>
        <fullName evidence="4">APC family permease</fullName>
    </recommendedName>
</protein>
<evidence type="ECO:0000313" key="2">
    <source>
        <dbReference type="EMBL" id="ORC18819.1"/>
    </source>
</evidence>
<keyword evidence="1" id="KW-0812">Transmembrane</keyword>
<dbReference type="InterPro" id="IPR053153">
    <property type="entry name" value="APC_K+_Transporter"/>
</dbReference>
<dbReference type="AlphaFoldDB" id="A0A1Y1RPP7"/>